<keyword evidence="9 15" id="KW-0863">Zinc-finger</keyword>
<dbReference type="InterPro" id="IPR050731">
    <property type="entry name" value="HRD1_E3_ubiq-ligases"/>
</dbReference>
<feature type="compositionally biased region" description="Pro residues" evidence="16">
    <location>
        <begin position="536"/>
        <end position="546"/>
    </location>
</feature>
<keyword evidence="10" id="KW-0833">Ubl conjugation pathway</keyword>
<evidence type="ECO:0000259" key="18">
    <source>
        <dbReference type="PROSITE" id="PS50089"/>
    </source>
</evidence>
<keyword evidence="20" id="KW-1185">Reference proteome</keyword>
<feature type="domain" description="RING-type" evidence="18">
    <location>
        <begin position="292"/>
        <end position="342"/>
    </location>
</feature>
<dbReference type="CDD" id="cd16479">
    <property type="entry name" value="RING-H2_synoviolin"/>
    <property type="match status" value="1"/>
</dbReference>
<feature type="compositionally biased region" description="Basic and acidic residues" evidence="16">
    <location>
        <begin position="585"/>
        <end position="610"/>
    </location>
</feature>
<sequence>MRRNGVAAVALVFVATTFMVINAYYQKKQFYSTVVYLTKHKLFFAAIILQCFTILLLIAKAITWIFFGTIQQTELDNVLSRIWYTSFDMCLLFAFFQDEINTKFVFMFTLILFMKSFHWLLEGRVDHMERTPVIRTSFHVRTISFMVLLASIDILHIAFFFWGVSSQEVASLAVGAEYYILLFELISTVMRYILQTINSMRDTPWDQKSMYLLYVDVVVGLLRLFFYLEFAPTLWRHHPFPLFIIRPIYLNLRFLKKTVRDLFMSRRAIRLMNTVFQDVTATELAASNDAVCIICREEMQTQTDPPAEIPPGTIKRLPCGHIFHAACLRTWFQRQQTCPTCRLNVLRRHTAAQRGQGNRERVALSGQNQEAPNQRGAGGTQIRIGIQRTPRRQATGTSGQQMHTYVITPLLYSPIYTKHPTNLVTFLQQNAVIPGGSQPNQVAGSVAPPFSTPPIIIPGNQFLPGLVSPTPAQPVELAQVEATERELRTSIEARVATLQQIRLLLDAVILQMNAYVAATANLPPAAPAAVSEPPHSQKPPSSPPQPSGLGDGESDCGRQSPKNGNSESSSIGKLPSSRETTPGDDEPKTEKDELTVLRQRRLEKLSKETADSSSKSPGVGAETS</sequence>
<keyword evidence="13 17" id="KW-1133">Transmembrane helix</keyword>
<feature type="region of interest" description="Disordered" evidence="16">
    <location>
        <begin position="526"/>
        <end position="624"/>
    </location>
</feature>
<keyword evidence="11" id="KW-0256">Endoplasmic reticulum</keyword>
<dbReference type="EC" id="2.3.2.27" evidence="5"/>
<feature type="transmembrane region" description="Helical" evidence="17">
    <location>
        <begin position="42"/>
        <end position="66"/>
    </location>
</feature>
<evidence type="ECO:0000256" key="8">
    <source>
        <dbReference type="ARBA" id="ARBA00022723"/>
    </source>
</evidence>
<gene>
    <name evidence="19" type="ORF">MCOS_LOCUS7607</name>
</gene>
<comment type="similarity">
    <text evidence="4">Belongs to the HRD1 family.</text>
</comment>
<evidence type="ECO:0000256" key="17">
    <source>
        <dbReference type="SAM" id="Phobius"/>
    </source>
</evidence>
<dbReference type="PROSITE" id="PS50089">
    <property type="entry name" value="ZF_RING_2"/>
    <property type="match status" value="1"/>
</dbReference>
<evidence type="ECO:0000256" key="16">
    <source>
        <dbReference type="SAM" id="MobiDB-lite"/>
    </source>
</evidence>
<feature type="transmembrane region" description="Helical" evidence="17">
    <location>
        <begin position="142"/>
        <end position="163"/>
    </location>
</feature>
<dbReference type="InterPro" id="IPR058051">
    <property type="entry name" value="Znf_RING_synoviolin"/>
</dbReference>
<dbReference type="EMBL" id="UXSR01005386">
    <property type="protein sequence ID" value="VDD81604.1"/>
    <property type="molecule type" value="Genomic_DNA"/>
</dbReference>
<evidence type="ECO:0000256" key="14">
    <source>
        <dbReference type="ARBA" id="ARBA00023136"/>
    </source>
</evidence>
<dbReference type="Pfam" id="PF25563">
    <property type="entry name" value="TPR_SYVN1_N"/>
    <property type="match status" value="1"/>
</dbReference>
<evidence type="ECO:0000313" key="20">
    <source>
        <dbReference type="Proteomes" id="UP000267029"/>
    </source>
</evidence>
<dbReference type="GO" id="GO:0008270">
    <property type="term" value="F:zinc ion binding"/>
    <property type="evidence" value="ECO:0007669"/>
    <property type="project" value="UniProtKB-KW"/>
</dbReference>
<accession>A0A158QVB4</accession>
<keyword evidence="7 17" id="KW-0812">Transmembrane</keyword>
<feature type="compositionally biased region" description="Polar residues" evidence="16">
    <location>
        <begin position="611"/>
        <end position="624"/>
    </location>
</feature>
<evidence type="ECO:0000256" key="11">
    <source>
        <dbReference type="ARBA" id="ARBA00022824"/>
    </source>
</evidence>
<comment type="pathway">
    <text evidence="3">Protein modification; protein ubiquitination.</text>
</comment>
<dbReference type="OrthoDB" id="7759664at2759"/>
<dbReference type="GO" id="GO:0036503">
    <property type="term" value="P:ERAD pathway"/>
    <property type="evidence" value="ECO:0007669"/>
    <property type="project" value="TreeGrafter"/>
</dbReference>
<dbReference type="PANTHER" id="PTHR22763">
    <property type="entry name" value="RING ZINC FINGER PROTEIN"/>
    <property type="match status" value="1"/>
</dbReference>
<feature type="transmembrane region" description="Helical" evidence="17">
    <location>
        <begin position="102"/>
        <end position="121"/>
    </location>
</feature>
<protein>
    <recommendedName>
        <fullName evidence="5">RING-type E3 ubiquitin transferase</fullName>
        <ecNumber evidence="5">2.3.2.27</ecNumber>
    </recommendedName>
</protein>
<keyword evidence="8" id="KW-0479">Metal-binding</keyword>
<evidence type="ECO:0000256" key="4">
    <source>
        <dbReference type="ARBA" id="ARBA00010089"/>
    </source>
</evidence>
<comment type="subcellular location">
    <subcellularLocation>
        <location evidence="2">Endoplasmic reticulum membrane</location>
        <topology evidence="2">Multi-pass membrane protein</topology>
    </subcellularLocation>
</comment>
<evidence type="ECO:0000256" key="2">
    <source>
        <dbReference type="ARBA" id="ARBA00004477"/>
    </source>
</evidence>
<evidence type="ECO:0000256" key="13">
    <source>
        <dbReference type="ARBA" id="ARBA00022989"/>
    </source>
</evidence>
<evidence type="ECO:0000256" key="5">
    <source>
        <dbReference type="ARBA" id="ARBA00012483"/>
    </source>
</evidence>
<feature type="compositionally biased region" description="Polar residues" evidence="16">
    <location>
        <begin position="560"/>
        <end position="571"/>
    </location>
</feature>
<dbReference type="SMART" id="SM00184">
    <property type="entry name" value="RING"/>
    <property type="match status" value="1"/>
</dbReference>
<comment type="catalytic activity">
    <reaction evidence="1">
        <text>S-ubiquitinyl-[E2 ubiquitin-conjugating enzyme]-L-cysteine + [acceptor protein]-L-lysine = [E2 ubiquitin-conjugating enzyme]-L-cysteine + N(6)-ubiquitinyl-[acceptor protein]-L-lysine.</text>
        <dbReference type="EC" id="2.3.2.27"/>
    </reaction>
</comment>
<dbReference type="STRING" id="53468.A0A158QVB4"/>
<dbReference type="AlphaFoldDB" id="A0A158QVB4"/>
<organism evidence="19 20">
    <name type="scientific">Mesocestoides corti</name>
    <name type="common">Flatworm</name>
    <dbReference type="NCBI Taxonomy" id="53468"/>
    <lineage>
        <taxon>Eukaryota</taxon>
        <taxon>Metazoa</taxon>
        <taxon>Spiralia</taxon>
        <taxon>Lophotrochozoa</taxon>
        <taxon>Platyhelminthes</taxon>
        <taxon>Cestoda</taxon>
        <taxon>Eucestoda</taxon>
        <taxon>Cyclophyllidea</taxon>
        <taxon>Mesocestoididae</taxon>
        <taxon>Mesocestoides</taxon>
    </lineage>
</organism>
<evidence type="ECO:0000256" key="9">
    <source>
        <dbReference type="ARBA" id="ARBA00022771"/>
    </source>
</evidence>
<evidence type="ECO:0000256" key="1">
    <source>
        <dbReference type="ARBA" id="ARBA00000900"/>
    </source>
</evidence>
<evidence type="ECO:0000256" key="3">
    <source>
        <dbReference type="ARBA" id="ARBA00004906"/>
    </source>
</evidence>
<name>A0A158QVB4_MESCO</name>
<dbReference type="Pfam" id="PF13639">
    <property type="entry name" value="zf-RING_2"/>
    <property type="match status" value="1"/>
</dbReference>
<dbReference type="GO" id="GO:0043161">
    <property type="term" value="P:proteasome-mediated ubiquitin-dependent protein catabolic process"/>
    <property type="evidence" value="ECO:0007669"/>
    <property type="project" value="TreeGrafter"/>
</dbReference>
<dbReference type="InterPro" id="IPR057992">
    <property type="entry name" value="TPR_SYVN1_N"/>
</dbReference>
<feature type="transmembrane region" description="Helical" evidence="17">
    <location>
        <begin position="211"/>
        <end position="228"/>
    </location>
</feature>
<dbReference type="Gene3D" id="3.30.40.10">
    <property type="entry name" value="Zinc/RING finger domain, C3HC4 (zinc finger)"/>
    <property type="match status" value="1"/>
</dbReference>
<dbReference type="SUPFAM" id="SSF57850">
    <property type="entry name" value="RING/U-box"/>
    <property type="match status" value="1"/>
</dbReference>
<dbReference type="PANTHER" id="PTHR22763:SF184">
    <property type="entry name" value="E3 UBIQUITIN-PROTEIN LIGASE SYNOVIOLIN"/>
    <property type="match status" value="1"/>
</dbReference>
<keyword evidence="12" id="KW-0862">Zinc</keyword>
<evidence type="ECO:0000256" key="10">
    <source>
        <dbReference type="ARBA" id="ARBA00022786"/>
    </source>
</evidence>
<evidence type="ECO:0000256" key="6">
    <source>
        <dbReference type="ARBA" id="ARBA00022679"/>
    </source>
</evidence>
<evidence type="ECO:0000256" key="12">
    <source>
        <dbReference type="ARBA" id="ARBA00022833"/>
    </source>
</evidence>
<reference evidence="19 20" key="1">
    <citation type="submission" date="2018-10" db="EMBL/GenBank/DDBJ databases">
        <authorList>
            <consortium name="Pathogen Informatics"/>
        </authorList>
    </citation>
    <scope>NUCLEOTIDE SEQUENCE [LARGE SCALE GENOMIC DNA]</scope>
</reference>
<dbReference type="GO" id="GO:0061630">
    <property type="term" value="F:ubiquitin protein ligase activity"/>
    <property type="evidence" value="ECO:0007669"/>
    <property type="project" value="UniProtKB-EC"/>
</dbReference>
<evidence type="ECO:0000256" key="7">
    <source>
        <dbReference type="ARBA" id="ARBA00022692"/>
    </source>
</evidence>
<dbReference type="InterPro" id="IPR013083">
    <property type="entry name" value="Znf_RING/FYVE/PHD"/>
</dbReference>
<feature type="transmembrane region" description="Helical" evidence="17">
    <location>
        <begin position="169"/>
        <end position="190"/>
    </location>
</feature>
<feature type="region of interest" description="Disordered" evidence="16">
    <location>
        <begin position="351"/>
        <end position="379"/>
    </location>
</feature>
<evidence type="ECO:0000313" key="19">
    <source>
        <dbReference type="EMBL" id="VDD81604.1"/>
    </source>
</evidence>
<dbReference type="InterPro" id="IPR001841">
    <property type="entry name" value="Znf_RING"/>
</dbReference>
<keyword evidence="14 17" id="KW-0472">Membrane</keyword>
<keyword evidence="6" id="KW-0808">Transferase</keyword>
<proteinExistence type="inferred from homology"/>
<evidence type="ECO:0000256" key="15">
    <source>
        <dbReference type="PROSITE-ProRule" id="PRU00175"/>
    </source>
</evidence>
<dbReference type="GO" id="GO:0005789">
    <property type="term" value="C:endoplasmic reticulum membrane"/>
    <property type="evidence" value="ECO:0007669"/>
    <property type="project" value="UniProtKB-SubCell"/>
</dbReference>
<dbReference type="Proteomes" id="UP000267029">
    <property type="component" value="Unassembled WGS sequence"/>
</dbReference>